<feature type="compositionally biased region" description="Acidic residues" evidence="1">
    <location>
        <begin position="21"/>
        <end position="30"/>
    </location>
</feature>
<reference evidence="2" key="1">
    <citation type="submission" date="2023-01" db="EMBL/GenBank/DDBJ databases">
        <title>Genome assembly of the deep-sea coral Lophelia pertusa.</title>
        <authorList>
            <person name="Herrera S."/>
            <person name="Cordes E."/>
        </authorList>
    </citation>
    <scope>NUCLEOTIDE SEQUENCE</scope>
    <source>
        <strain evidence="2">USNM1676648</strain>
        <tissue evidence="2">Polyp</tissue>
    </source>
</reference>
<dbReference type="EMBL" id="MU826840">
    <property type="protein sequence ID" value="KAJ7371908.1"/>
    <property type="molecule type" value="Genomic_DNA"/>
</dbReference>
<proteinExistence type="predicted"/>
<organism evidence="2 3">
    <name type="scientific">Desmophyllum pertusum</name>
    <dbReference type="NCBI Taxonomy" id="174260"/>
    <lineage>
        <taxon>Eukaryota</taxon>
        <taxon>Metazoa</taxon>
        <taxon>Cnidaria</taxon>
        <taxon>Anthozoa</taxon>
        <taxon>Hexacorallia</taxon>
        <taxon>Scleractinia</taxon>
        <taxon>Caryophylliina</taxon>
        <taxon>Caryophylliidae</taxon>
        <taxon>Desmophyllum</taxon>
    </lineage>
</organism>
<protein>
    <submittedName>
        <fullName evidence="2">Uncharacterized protein</fullName>
    </submittedName>
</protein>
<sequence>MAEGGDEFGMDNPYLDHDIDHDDDDDEQEVDTTRPFQPGTASTPYHEGEQIPMQTFRHEQSGLPETSFDEQIPLLGDFTHHDKPAMLERAKNFIKAKFPRVDFAKLGPIGFSKTSGHEATMVSFGAKGGETEFSRKITAVFSKNSQTVKKALLGRVLKTLSLKTVKP</sequence>
<accession>A0A9X0CRU5</accession>
<evidence type="ECO:0000256" key="1">
    <source>
        <dbReference type="SAM" id="MobiDB-lite"/>
    </source>
</evidence>
<evidence type="ECO:0000313" key="2">
    <source>
        <dbReference type="EMBL" id="KAJ7371908.1"/>
    </source>
</evidence>
<dbReference type="AlphaFoldDB" id="A0A9X0CRU5"/>
<keyword evidence="3" id="KW-1185">Reference proteome</keyword>
<gene>
    <name evidence="2" type="ORF">OS493_022005</name>
</gene>
<evidence type="ECO:0000313" key="3">
    <source>
        <dbReference type="Proteomes" id="UP001163046"/>
    </source>
</evidence>
<feature type="region of interest" description="Disordered" evidence="1">
    <location>
        <begin position="1"/>
        <end position="48"/>
    </location>
</feature>
<comment type="caution">
    <text evidence="2">The sequence shown here is derived from an EMBL/GenBank/DDBJ whole genome shotgun (WGS) entry which is preliminary data.</text>
</comment>
<dbReference type="Proteomes" id="UP001163046">
    <property type="component" value="Unassembled WGS sequence"/>
</dbReference>
<name>A0A9X0CRU5_9CNID</name>